<feature type="domain" description="BPL/LPL catalytic" evidence="5">
    <location>
        <begin position="20"/>
        <end position="194"/>
    </location>
</feature>
<dbReference type="KEGG" id="tid:Thein_0948"/>
<evidence type="ECO:0000256" key="4">
    <source>
        <dbReference type="ARBA" id="ARBA00047846"/>
    </source>
</evidence>
<name>F8AD88_THEID</name>
<dbReference type="Proteomes" id="UP000006793">
    <property type="component" value="Chromosome"/>
</dbReference>
<dbReference type="RefSeq" id="WP_013907564.1">
    <property type="nucleotide sequence ID" value="NC_015681.1"/>
</dbReference>
<dbReference type="InterPro" id="IPR045864">
    <property type="entry name" value="aa-tRNA-synth_II/BPL/LPL"/>
</dbReference>
<dbReference type="SUPFAM" id="SSF55681">
    <property type="entry name" value="Class II aaRS and biotin synthetases"/>
    <property type="match status" value="1"/>
</dbReference>
<dbReference type="GO" id="GO:0004077">
    <property type="term" value="F:biotin--[biotin carboxyl-carrier protein] ligase activity"/>
    <property type="evidence" value="ECO:0007669"/>
    <property type="project" value="UniProtKB-EC"/>
</dbReference>
<evidence type="ECO:0000256" key="1">
    <source>
        <dbReference type="ARBA" id="ARBA00022598"/>
    </source>
</evidence>
<keyword evidence="7" id="KW-1185">Reference proteome</keyword>
<dbReference type="GO" id="GO:0005737">
    <property type="term" value="C:cytoplasm"/>
    <property type="evidence" value="ECO:0007669"/>
    <property type="project" value="TreeGrafter"/>
</dbReference>
<gene>
    <name evidence="6" type="ordered locus">Thein_0948</name>
</gene>
<evidence type="ECO:0000313" key="6">
    <source>
        <dbReference type="EMBL" id="AEH44822.1"/>
    </source>
</evidence>
<dbReference type="InterPro" id="IPR004143">
    <property type="entry name" value="BPL_LPL_catalytic"/>
</dbReference>
<evidence type="ECO:0000256" key="2">
    <source>
        <dbReference type="ARBA" id="ARBA00023267"/>
    </source>
</evidence>
<dbReference type="PaxDb" id="667014-Thein_0948"/>
<dbReference type="InterPro" id="IPR004408">
    <property type="entry name" value="Biotin_CoA_COase_ligase"/>
</dbReference>
<evidence type="ECO:0000259" key="5">
    <source>
        <dbReference type="PROSITE" id="PS51733"/>
    </source>
</evidence>
<keyword evidence="1 6" id="KW-0436">Ligase</keyword>
<dbReference type="PROSITE" id="PS51733">
    <property type="entry name" value="BPL_LPL_CATALYTIC"/>
    <property type="match status" value="1"/>
</dbReference>
<dbReference type="PANTHER" id="PTHR12835:SF5">
    <property type="entry name" value="BIOTIN--PROTEIN LIGASE"/>
    <property type="match status" value="1"/>
</dbReference>
<dbReference type="PANTHER" id="PTHR12835">
    <property type="entry name" value="BIOTIN PROTEIN LIGASE"/>
    <property type="match status" value="1"/>
</dbReference>
<protein>
    <recommendedName>
        <fullName evidence="3">biotin--[biotin carboxyl-carrier protein] ligase</fullName>
        <ecNumber evidence="3">6.3.4.15</ecNumber>
    </recommendedName>
</protein>
<dbReference type="Pfam" id="PF03099">
    <property type="entry name" value="BPL_LplA_LipB"/>
    <property type="match status" value="1"/>
</dbReference>
<dbReference type="HOGENOM" id="CLU_051096_5_0_0"/>
<dbReference type="Pfam" id="PF02237">
    <property type="entry name" value="BPL_C"/>
    <property type="match status" value="1"/>
</dbReference>
<dbReference type="InterPro" id="IPR003142">
    <property type="entry name" value="BPL_C"/>
</dbReference>
<evidence type="ECO:0000256" key="3">
    <source>
        <dbReference type="ARBA" id="ARBA00024227"/>
    </source>
</evidence>
<sequence length="268" mass="29809">MKDTDKYKTPSFSERLPTKWLGKKILFFKEIPSTQDEIKKRASSEKSGLVVLADRQTQGRGRLARAWFSPRGAGLYFSILLKGPLAQPITLYSLATAVGVARGLEQLLDIPVKLKWPNDILIKQKKIGGILLEKVPEGLVIGVGLNVTFKKENLPPDIREKASSIFLETGIIFSRPQILRAVLVELEKIYEKLLEEGFNAVEDAWQKRDVTKGSKVVLKRGEEILKGQAIGPTPKGELLIETNKGVITVSSGEILMWEISGWHQPKAA</sequence>
<comment type="catalytic activity">
    <reaction evidence="4">
        <text>biotin + L-lysyl-[protein] + ATP = N(6)-biotinyl-L-lysyl-[protein] + AMP + diphosphate + H(+)</text>
        <dbReference type="Rhea" id="RHEA:11756"/>
        <dbReference type="Rhea" id="RHEA-COMP:9752"/>
        <dbReference type="Rhea" id="RHEA-COMP:10505"/>
        <dbReference type="ChEBI" id="CHEBI:15378"/>
        <dbReference type="ChEBI" id="CHEBI:29969"/>
        <dbReference type="ChEBI" id="CHEBI:30616"/>
        <dbReference type="ChEBI" id="CHEBI:33019"/>
        <dbReference type="ChEBI" id="CHEBI:57586"/>
        <dbReference type="ChEBI" id="CHEBI:83144"/>
        <dbReference type="ChEBI" id="CHEBI:456215"/>
        <dbReference type="EC" id="6.3.4.15"/>
    </reaction>
</comment>
<dbReference type="InParanoid" id="F8AD88"/>
<accession>F8AD88</accession>
<dbReference type="NCBIfam" id="TIGR00121">
    <property type="entry name" value="birA_ligase"/>
    <property type="match status" value="1"/>
</dbReference>
<reference evidence="7" key="1">
    <citation type="submission" date="2011-04" db="EMBL/GenBank/DDBJ databases">
        <title>The complete genome of Thermodesulfatator indicus DSM 15286.</title>
        <authorList>
            <person name="Lucas S."/>
            <person name="Copeland A."/>
            <person name="Lapidus A."/>
            <person name="Bruce D."/>
            <person name="Goodwin L."/>
            <person name="Pitluck S."/>
            <person name="Peters L."/>
            <person name="Kyrpides N."/>
            <person name="Mavromatis K."/>
            <person name="Pagani I."/>
            <person name="Ivanova N."/>
            <person name="Saunders L."/>
            <person name="Detter J.C."/>
            <person name="Tapia R."/>
            <person name="Han C."/>
            <person name="Land M."/>
            <person name="Hauser L."/>
            <person name="Markowitz V."/>
            <person name="Cheng J.-F."/>
            <person name="Hugenholtz P."/>
            <person name="Woyke T."/>
            <person name="Wu D."/>
            <person name="Spring S."/>
            <person name="Schroeder M."/>
            <person name="Brambilla E."/>
            <person name="Klenk H.-P."/>
            <person name="Eisen J.A."/>
        </authorList>
    </citation>
    <scope>NUCLEOTIDE SEQUENCE [LARGE SCALE GENOMIC DNA]</scope>
    <source>
        <strain evidence="7">DSM 15286 / JCM 11887 / CIR29812</strain>
    </source>
</reference>
<evidence type="ECO:0000313" key="7">
    <source>
        <dbReference type="Proteomes" id="UP000006793"/>
    </source>
</evidence>
<organism evidence="6 7">
    <name type="scientific">Thermodesulfatator indicus (strain DSM 15286 / JCM 11887 / CIR29812)</name>
    <dbReference type="NCBI Taxonomy" id="667014"/>
    <lineage>
        <taxon>Bacteria</taxon>
        <taxon>Pseudomonadati</taxon>
        <taxon>Thermodesulfobacteriota</taxon>
        <taxon>Thermodesulfobacteria</taxon>
        <taxon>Thermodesulfobacteriales</taxon>
        <taxon>Thermodesulfatatoraceae</taxon>
        <taxon>Thermodesulfatator</taxon>
    </lineage>
</organism>
<reference evidence="6 7" key="2">
    <citation type="journal article" date="2012" name="Stand. Genomic Sci.">
        <title>Complete genome sequence of the thermophilic sulfate-reducing ocean bacterium Thermodesulfatator indicus type strain (CIR29812(T)).</title>
        <authorList>
            <person name="Anderson I."/>
            <person name="Saunders E."/>
            <person name="Lapidus A."/>
            <person name="Nolan M."/>
            <person name="Lucas S."/>
            <person name="Tice H."/>
            <person name="Del Rio T.G."/>
            <person name="Cheng J.F."/>
            <person name="Han C."/>
            <person name="Tapia R."/>
            <person name="Goodwin L.A."/>
            <person name="Pitluck S."/>
            <person name="Liolios K."/>
            <person name="Mavromatis K."/>
            <person name="Pagani I."/>
            <person name="Ivanova N."/>
            <person name="Mikhailova N."/>
            <person name="Pati A."/>
            <person name="Chen A."/>
            <person name="Palaniappan K."/>
            <person name="Land M."/>
            <person name="Hauser L."/>
            <person name="Jeffries C.D."/>
            <person name="Chang Y.J."/>
            <person name="Brambilla E.M."/>
            <person name="Rohde M."/>
            <person name="Spring S."/>
            <person name="Goker M."/>
            <person name="Detter J.C."/>
            <person name="Woyke T."/>
            <person name="Bristow J."/>
            <person name="Eisen J.A."/>
            <person name="Markowitz V."/>
            <person name="Hugenholtz P."/>
            <person name="Kyrpides N.C."/>
            <person name="Klenk H.P."/>
        </authorList>
    </citation>
    <scope>NUCLEOTIDE SEQUENCE [LARGE SCALE GENOMIC DNA]</scope>
    <source>
        <strain evidence="7">DSM 15286 / JCM 11887 / CIR29812</strain>
    </source>
</reference>
<dbReference type="Gene3D" id="3.30.930.10">
    <property type="entry name" value="Bira Bifunctional Protein, Domain 2"/>
    <property type="match status" value="1"/>
</dbReference>
<dbReference type="EC" id="6.3.4.15" evidence="3"/>
<keyword evidence="2" id="KW-0092">Biotin</keyword>
<dbReference type="AlphaFoldDB" id="F8AD88"/>
<dbReference type="STRING" id="667014.Thein_0948"/>
<dbReference type="EMBL" id="CP002683">
    <property type="protein sequence ID" value="AEH44822.1"/>
    <property type="molecule type" value="Genomic_DNA"/>
</dbReference>
<dbReference type="Gene3D" id="2.30.30.100">
    <property type="match status" value="1"/>
</dbReference>
<dbReference type="FunCoup" id="F8AD88">
    <property type="interactions" value="362"/>
</dbReference>
<dbReference type="eggNOG" id="COG0340">
    <property type="taxonomic scope" value="Bacteria"/>
</dbReference>
<dbReference type="CDD" id="cd16442">
    <property type="entry name" value="BPL"/>
    <property type="match status" value="1"/>
</dbReference>
<dbReference type="OrthoDB" id="9807064at2"/>
<proteinExistence type="predicted"/>